<dbReference type="eggNOG" id="COG1983">
    <property type="taxonomic scope" value="Bacteria"/>
</dbReference>
<evidence type="ECO:0000259" key="7">
    <source>
        <dbReference type="Pfam" id="PF04024"/>
    </source>
</evidence>
<dbReference type="KEGG" id="aca:ACP_0220"/>
<feature type="domain" description="Zinc-ribbon" evidence="8">
    <location>
        <begin position="20"/>
        <end position="41"/>
    </location>
</feature>
<comment type="subcellular location">
    <subcellularLocation>
        <location evidence="1">Cell membrane</location>
        <topology evidence="1">Single-pass membrane protein</topology>
    </subcellularLocation>
</comment>
<evidence type="ECO:0000256" key="4">
    <source>
        <dbReference type="ARBA" id="ARBA00022989"/>
    </source>
</evidence>
<keyword evidence="10" id="KW-1185">Reference proteome</keyword>
<accession>C1F967</accession>
<keyword evidence="3 6" id="KW-0812">Transmembrane</keyword>
<keyword evidence="5 6" id="KW-0472">Membrane</keyword>
<dbReference type="EMBL" id="CP001472">
    <property type="protein sequence ID" value="ACO31362.1"/>
    <property type="molecule type" value="Genomic_DNA"/>
</dbReference>
<organism evidence="9 10">
    <name type="scientific">Acidobacterium capsulatum (strain ATCC 51196 / DSM 11244 / BCRC 80197 / JCM 7670 / NBRC 15755 / NCIMB 13165 / 161)</name>
    <dbReference type="NCBI Taxonomy" id="240015"/>
    <lineage>
        <taxon>Bacteria</taxon>
        <taxon>Pseudomonadati</taxon>
        <taxon>Acidobacteriota</taxon>
        <taxon>Terriglobia</taxon>
        <taxon>Terriglobales</taxon>
        <taxon>Acidobacteriaceae</taxon>
        <taxon>Acidobacterium</taxon>
    </lineage>
</organism>
<evidence type="ECO:0000256" key="3">
    <source>
        <dbReference type="ARBA" id="ARBA00022692"/>
    </source>
</evidence>
<dbReference type="STRING" id="240015.ACP_0220"/>
<dbReference type="GO" id="GO:0005886">
    <property type="term" value="C:plasma membrane"/>
    <property type="evidence" value="ECO:0007669"/>
    <property type="project" value="UniProtKB-SubCell"/>
</dbReference>
<dbReference type="InParanoid" id="C1F967"/>
<dbReference type="PANTHER" id="PTHR33885:SF3">
    <property type="entry name" value="PHAGE SHOCK PROTEIN C"/>
    <property type="match status" value="1"/>
</dbReference>
<feature type="domain" description="Phage shock protein PspC N-terminal" evidence="7">
    <location>
        <begin position="55"/>
        <end position="112"/>
    </location>
</feature>
<dbReference type="Pfam" id="PF13240">
    <property type="entry name" value="Zn_Ribbon_1"/>
    <property type="match status" value="1"/>
</dbReference>
<keyword evidence="4 6" id="KW-1133">Transmembrane helix</keyword>
<sequence>MSRAGDCLKKRKEGSSMTIYCRNCGKELGSEARFCPACGTAVYMTPPPVYAPASRLIRPRAGRMVAGVCQGLANAYVWDVAWVRVITVLLAVFGGGMGIIAYVIFWIVMPEEPLALPPVTPYPPQGTNAGNSVGGQ</sequence>
<dbReference type="InterPro" id="IPR007168">
    <property type="entry name" value="Phageshock_PspC_N"/>
</dbReference>
<gene>
    <name evidence="9" type="ordered locus">ACP_0220</name>
</gene>
<evidence type="ECO:0000259" key="8">
    <source>
        <dbReference type="Pfam" id="PF13240"/>
    </source>
</evidence>
<proteinExistence type="predicted"/>
<evidence type="ECO:0000256" key="1">
    <source>
        <dbReference type="ARBA" id="ARBA00004162"/>
    </source>
</evidence>
<evidence type="ECO:0000256" key="5">
    <source>
        <dbReference type="ARBA" id="ARBA00023136"/>
    </source>
</evidence>
<keyword evidence="9" id="KW-0808">Transferase</keyword>
<evidence type="ECO:0000313" key="9">
    <source>
        <dbReference type="EMBL" id="ACO31362.1"/>
    </source>
</evidence>
<dbReference type="InterPro" id="IPR026870">
    <property type="entry name" value="Zinc_ribbon_dom"/>
</dbReference>
<dbReference type="Pfam" id="PF04024">
    <property type="entry name" value="PspC"/>
    <property type="match status" value="1"/>
</dbReference>
<reference evidence="9 10" key="1">
    <citation type="journal article" date="2009" name="Appl. Environ. Microbiol.">
        <title>Three genomes from the phylum Acidobacteria provide insight into the lifestyles of these microorganisms in soils.</title>
        <authorList>
            <person name="Ward N.L."/>
            <person name="Challacombe J.F."/>
            <person name="Janssen P.H."/>
            <person name="Henrissat B."/>
            <person name="Coutinho P.M."/>
            <person name="Wu M."/>
            <person name="Xie G."/>
            <person name="Haft D.H."/>
            <person name="Sait M."/>
            <person name="Badger J."/>
            <person name="Barabote R.D."/>
            <person name="Bradley B."/>
            <person name="Brettin T.S."/>
            <person name="Brinkac L.M."/>
            <person name="Bruce D."/>
            <person name="Creasy T."/>
            <person name="Daugherty S.C."/>
            <person name="Davidsen T.M."/>
            <person name="DeBoy R.T."/>
            <person name="Detter J.C."/>
            <person name="Dodson R.J."/>
            <person name="Durkin A.S."/>
            <person name="Ganapathy A."/>
            <person name="Gwinn-Giglio M."/>
            <person name="Han C.S."/>
            <person name="Khouri H."/>
            <person name="Kiss H."/>
            <person name="Kothari S.P."/>
            <person name="Madupu R."/>
            <person name="Nelson K.E."/>
            <person name="Nelson W.C."/>
            <person name="Paulsen I."/>
            <person name="Penn K."/>
            <person name="Ren Q."/>
            <person name="Rosovitz M.J."/>
            <person name="Selengut J.D."/>
            <person name="Shrivastava S."/>
            <person name="Sullivan S.A."/>
            <person name="Tapia R."/>
            <person name="Thompson L.S."/>
            <person name="Watkins K.L."/>
            <person name="Yang Q."/>
            <person name="Yu C."/>
            <person name="Zafar N."/>
            <person name="Zhou L."/>
            <person name="Kuske C.R."/>
        </authorList>
    </citation>
    <scope>NUCLEOTIDE SEQUENCE [LARGE SCALE GENOMIC DNA]</scope>
    <source>
        <strain evidence="10">ATCC 51196 / DSM 11244 / BCRC 80197 / JCM 7670 / NBRC 15755 / NCIMB 13165 / 161</strain>
    </source>
</reference>
<evidence type="ECO:0000256" key="6">
    <source>
        <dbReference type="SAM" id="Phobius"/>
    </source>
</evidence>
<feature type="transmembrane region" description="Helical" evidence="6">
    <location>
        <begin position="85"/>
        <end position="108"/>
    </location>
</feature>
<dbReference type="GO" id="GO:0016301">
    <property type="term" value="F:kinase activity"/>
    <property type="evidence" value="ECO:0007669"/>
    <property type="project" value="UniProtKB-KW"/>
</dbReference>
<keyword evidence="2" id="KW-1003">Cell membrane</keyword>
<dbReference type="AlphaFoldDB" id="C1F967"/>
<name>C1F967_ACIC5</name>
<dbReference type="Proteomes" id="UP000002207">
    <property type="component" value="Chromosome"/>
</dbReference>
<dbReference type="InterPro" id="IPR052027">
    <property type="entry name" value="PspC"/>
</dbReference>
<dbReference type="HOGENOM" id="CLU_155030_0_0_0"/>
<dbReference type="PANTHER" id="PTHR33885">
    <property type="entry name" value="PHAGE SHOCK PROTEIN C"/>
    <property type="match status" value="1"/>
</dbReference>
<evidence type="ECO:0000313" key="10">
    <source>
        <dbReference type="Proteomes" id="UP000002207"/>
    </source>
</evidence>
<keyword evidence="9" id="KW-0418">Kinase</keyword>
<protein>
    <submittedName>
        <fullName evidence="9">Two-component system, sensory transduction histidine kinase</fullName>
    </submittedName>
</protein>
<evidence type="ECO:0000256" key="2">
    <source>
        <dbReference type="ARBA" id="ARBA00022475"/>
    </source>
</evidence>